<dbReference type="AlphaFoldDB" id="A0A5N6A2E3"/>
<feature type="region of interest" description="Disordered" evidence="1">
    <location>
        <begin position="153"/>
        <end position="181"/>
    </location>
</feature>
<dbReference type="OrthoDB" id="4764618at2"/>
<dbReference type="Proteomes" id="UP000314251">
    <property type="component" value="Unassembled WGS sequence"/>
</dbReference>
<dbReference type="EMBL" id="VDLY02000013">
    <property type="protein sequence ID" value="KAB8162944.1"/>
    <property type="molecule type" value="Genomic_DNA"/>
</dbReference>
<keyword evidence="3" id="KW-1185">Reference proteome</keyword>
<sequence length="181" mass="19363">MNLNQTADLLELLSAANVLNRMEAGTPDVWHAALGDLDYRDCMAAAADLIRTQQWVKIADIRKRVGERRSQAAADYVGPGLSAEIPDADPDDVAGYLAALRAGRQRAASGLERPRPVAALVAGVGRAVPAPRREPGPMSIPCPRCTAPMGRGCRLPSGRPRGAGPHRERAQAARQRWEATS</sequence>
<accession>A0A5N6A2E3</accession>
<reference evidence="2" key="1">
    <citation type="submission" date="2019-10" db="EMBL/GenBank/DDBJ databases">
        <title>Nonomuraea sp. nov., isolated from Phyllanthus amarus.</title>
        <authorList>
            <person name="Klykleung N."/>
            <person name="Tanasupawat S."/>
        </authorList>
    </citation>
    <scope>NUCLEOTIDE SEQUENCE [LARGE SCALE GENOMIC DNA]</scope>
    <source>
        <strain evidence="2">3MP-10</strain>
    </source>
</reference>
<name>A0A5N6A2E3_9ACTN</name>
<evidence type="ECO:0000313" key="3">
    <source>
        <dbReference type="Proteomes" id="UP000314251"/>
    </source>
</evidence>
<dbReference type="RefSeq" id="WP_139670546.1">
    <property type="nucleotide sequence ID" value="NZ_VDLY02000013.1"/>
</dbReference>
<organism evidence="2 3">
    <name type="scientific">Streptomyces mimosae</name>
    <dbReference type="NCBI Taxonomy" id="2586635"/>
    <lineage>
        <taxon>Bacteria</taxon>
        <taxon>Bacillati</taxon>
        <taxon>Actinomycetota</taxon>
        <taxon>Actinomycetes</taxon>
        <taxon>Kitasatosporales</taxon>
        <taxon>Streptomycetaceae</taxon>
        <taxon>Streptomyces</taxon>
    </lineage>
</organism>
<feature type="compositionally biased region" description="Basic and acidic residues" evidence="1">
    <location>
        <begin position="165"/>
        <end position="181"/>
    </location>
</feature>
<gene>
    <name evidence="2" type="ORF">FH607_020110</name>
</gene>
<comment type="caution">
    <text evidence="2">The sequence shown here is derived from an EMBL/GenBank/DDBJ whole genome shotgun (WGS) entry which is preliminary data.</text>
</comment>
<evidence type="ECO:0000313" key="2">
    <source>
        <dbReference type="EMBL" id="KAB8162944.1"/>
    </source>
</evidence>
<evidence type="ECO:0000256" key="1">
    <source>
        <dbReference type="SAM" id="MobiDB-lite"/>
    </source>
</evidence>
<proteinExistence type="predicted"/>
<protein>
    <submittedName>
        <fullName evidence="2">Uncharacterized protein</fullName>
    </submittedName>
</protein>